<keyword evidence="1" id="KW-0812">Transmembrane</keyword>
<evidence type="ECO:0000256" key="1">
    <source>
        <dbReference type="SAM" id="Phobius"/>
    </source>
</evidence>
<organism evidence="2 3">
    <name type="scientific">[Mycobacterium] kokjensenii</name>
    <dbReference type="NCBI Taxonomy" id="3064287"/>
    <lineage>
        <taxon>Bacteria</taxon>
        <taxon>Bacillati</taxon>
        <taxon>Actinomycetota</taxon>
        <taxon>Actinomycetes</taxon>
        <taxon>Mycobacteriales</taxon>
        <taxon>Mycobacteriaceae</taxon>
        <taxon>Mycolicibacter</taxon>
    </lineage>
</organism>
<evidence type="ECO:0000313" key="2">
    <source>
        <dbReference type="EMBL" id="CAJ1493924.1"/>
    </source>
</evidence>
<protein>
    <submittedName>
        <fullName evidence="2">Uncharacterized protein</fullName>
    </submittedName>
</protein>
<keyword evidence="1" id="KW-1133">Transmembrane helix</keyword>
<dbReference type="EMBL" id="OY726394">
    <property type="protein sequence ID" value="CAJ1493924.1"/>
    <property type="molecule type" value="Genomic_DNA"/>
</dbReference>
<name>A0ABM9L7D4_9MYCO</name>
<evidence type="ECO:0000313" key="3">
    <source>
        <dbReference type="Proteomes" id="UP001190336"/>
    </source>
</evidence>
<dbReference type="Proteomes" id="UP001190336">
    <property type="component" value="Chromosome"/>
</dbReference>
<feature type="transmembrane region" description="Helical" evidence="1">
    <location>
        <begin position="12"/>
        <end position="35"/>
    </location>
</feature>
<sequence length="67" mass="7619">MLKKLRDRISFLLARYANAIMGLYIAMAWVHVIVWKVLLSLWIIMIVLLVPILCVQVIQALLGISGI</sequence>
<dbReference type="RefSeq" id="WP_308475476.1">
    <property type="nucleotide sequence ID" value="NZ_OY726394.1"/>
</dbReference>
<gene>
    <name evidence="2" type="ORF">MU0083_000562</name>
</gene>
<keyword evidence="1" id="KW-0472">Membrane</keyword>
<accession>A0ABM9L7D4</accession>
<reference evidence="2 3" key="1">
    <citation type="submission" date="2023-08" db="EMBL/GenBank/DDBJ databases">
        <authorList>
            <person name="Folkvardsen B D."/>
            <person name="Norman A."/>
        </authorList>
    </citation>
    <scope>NUCLEOTIDE SEQUENCE [LARGE SCALE GENOMIC DNA]</scope>
    <source>
        <strain evidence="2 3">Mu0083</strain>
    </source>
</reference>
<feature type="transmembrane region" description="Helical" evidence="1">
    <location>
        <begin position="41"/>
        <end position="64"/>
    </location>
</feature>
<proteinExistence type="predicted"/>
<keyword evidence="3" id="KW-1185">Reference proteome</keyword>